<keyword evidence="3" id="KW-1185">Reference proteome</keyword>
<evidence type="ECO:0000259" key="1">
    <source>
        <dbReference type="Pfam" id="PF03992"/>
    </source>
</evidence>
<dbReference type="RefSeq" id="WP_013841389.1">
    <property type="nucleotide sequence ID" value="NC_015589.1"/>
</dbReference>
<protein>
    <submittedName>
        <fullName evidence="2">Antibiotic biosynthesis monooxygenase</fullName>
    </submittedName>
</protein>
<dbReference type="OrthoDB" id="165368at2"/>
<accession>F6DPP1</accession>
<dbReference type="STRING" id="696281.Desru_1345"/>
<dbReference type="EMBL" id="CP002780">
    <property type="protein sequence ID" value="AEG59618.1"/>
    <property type="molecule type" value="Genomic_DNA"/>
</dbReference>
<keyword evidence="2" id="KW-0560">Oxidoreductase</keyword>
<reference evidence="2 3" key="2">
    <citation type="journal article" date="2012" name="Stand. Genomic Sci.">
        <title>Complete genome sequence of the sulfate-reducing firmicute Desulfotomaculum ruminis type strain (DL(T)).</title>
        <authorList>
            <person name="Spring S."/>
            <person name="Visser M."/>
            <person name="Lu M."/>
            <person name="Copeland A."/>
            <person name="Lapidus A."/>
            <person name="Lucas S."/>
            <person name="Cheng J.F."/>
            <person name="Han C."/>
            <person name="Tapia R."/>
            <person name="Goodwin L.A."/>
            <person name="Pitluck S."/>
            <person name="Ivanova N."/>
            <person name="Land M."/>
            <person name="Hauser L."/>
            <person name="Larimer F."/>
            <person name="Rohde M."/>
            <person name="Goker M."/>
            <person name="Detter J.C."/>
            <person name="Kyrpides N.C."/>
            <person name="Woyke T."/>
            <person name="Schaap P.J."/>
            <person name="Plugge C.M."/>
            <person name="Muyzer G."/>
            <person name="Kuever J."/>
            <person name="Pereira I.A."/>
            <person name="Parshina S.N."/>
            <person name="Bernier-Latmani R."/>
            <person name="Stams A.J."/>
            <person name="Klenk H.P."/>
        </authorList>
    </citation>
    <scope>NUCLEOTIDE SEQUENCE [LARGE SCALE GENOMIC DNA]</scope>
    <source>
        <strain evidence="3">ATCC 23193 / DSM 2154 / NCIB 8452 / DL</strain>
    </source>
</reference>
<feature type="domain" description="ABM" evidence="1">
    <location>
        <begin position="12"/>
        <end position="65"/>
    </location>
</feature>
<keyword evidence="2" id="KW-0503">Monooxygenase</keyword>
<dbReference type="Gene3D" id="3.30.70.100">
    <property type="match status" value="1"/>
</dbReference>
<evidence type="ECO:0000313" key="3">
    <source>
        <dbReference type="Proteomes" id="UP000009234"/>
    </source>
</evidence>
<dbReference type="HOGENOM" id="CLU_2259197_0_0_9"/>
<proteinExistence type="predicted"/>
<dbReference type="GO" id="GO:0004497">
    <property type="term" value="F:monooxygenase activity"/>
    <property type="evidence" value="ECO:0007669"/>
    <property type="project" value="UniProtKB-KW"/>
</dbReference>
<dbReference type="Pfam" id="PF03992">
    <property type="entry name" value="ABM"/>
    <property type="match status" value="1"/>
</dbReference>
<dbReference type="KEGG" id="dru:Desru_1345"/>
<dbReference type="InterPro" id="IPR011008">
    <property type="entry name" value="Dimeric_a/b-barrel"/>
</dbReference>
<dbReference type="AlphaFoldDB" id="F6DPP1"/>
<dbReference type="Proteomes" id="UP000009234">
    <property type="component" value="Chromosome"/>
</dbReference>
<gene>
    <name evidence="2" type="ordered locus">Desru_1345</name>
</gene>
<reference evidence="3" key="1">
    <citation type="submission" date="2011-05" db="EMBL/GenBank/DDBJ databases">
        <title>Complete sequence of Desulfotomaculum ruminis DSM 2154.</title>
        <authorList>
            <person name="Lucas S."/>
            <person name="Copeland A."/>
            <person name="Lapidus A."/>
            <person name="Cheng J.-F."/>
            <person name="Goodwin L."/>
            <person name="Pitluck S."/>
            <person name="Lu M."/>
            <person name="Detter J.C."/>
            <person name="Han C."/>
            <person name="Tapia R."/>
            <person name="Land M."/>
            <person name="Hauser L."/>
            <person name="Kyrpides N."/>
            <person name="Ivanova N."/>
            <person name="Mikhailova N."/>
            <person name="Pagani I."/>
            <person name="Stams A.J.M."/>
            <person name="Plugge C.M."/>
            <person name="Muyzer G."/>
            <person name="Kuever J."/>
            <person name="Parshina S.N."/>
            <person name="Ivanova A.E."/>
            <person name="Nazina T.N."/>
            <person name="Brambilla E."/>
            <person name="Spring S."/>
            <person name="Klenk H.-P."/>
            <person name="Woyke T."/>
        </authorList>
    </citation>
    <scope>NUCLEOTIDE SEQUENCE [LARGE SCALE GENOMIC DNA]</scope>
    <source>
        <strain evidence="3">ATCC 23193 / DSM 2154 / NCIB 8452 / DL</strain>
    </source>
</reference>
<evidence type="ECO:0000313" key="2">
    <source>
        <dbReference type="EMBL" id="AEG59618.1"/>
    </source>
</evidence>
<dbReference type="SUPFAM" id="SSF54909">
    <property type="entry name" value="Dimeric alpha+beta barrel"/>
    <property type="match status" value="1"/>
</dbReference>
<dbReference type="InterPro" id="IPR007138">
    <property type="entry name" value="ABM_dom"/>
</dbReference>
<sequence length="107" mass="11721">MKAITFGILESKDGSEEALIKLIHEHMDAVKQQPGLKEGYVARAKGSPNKFLVASVWENEEAQQAAMVKLSGEPGAARNFLEMMQVLKGQPDFGNYLVESISKTPSE</sequence>
<organism evidence="2 3">
    <name type="scientific">Desulforamulus ruminis (strain ATCC 23193 / DSM 2154 / NCIMB 8452 / DL)</name>
    <name type="common">Desulfotomaculum ruminis</name>
    <dbReference type="NCBI Taxonomy" id="696281"/>
    <lineage>
        <taxon>Bacteria</taxon>
        <taxon>Bacillati</taxon>
        <taxon>Bacillota</taxon>
        <taxon>Clostridia</taxon>
        <taxon>Eubacteriales</taxon>
        <taxon>Peptococcaceae</taxon>
        <taxon>Desulforamulus</taxon>
    </lineage>
</organism>
<name>F6DPP1_DESRL</name>